<keyword evidence="1 6" id="KW-0819">tRNA processing</keyword>
<dbReference type="GO" id="GO:0030677">
    <property type="term" value="C:ribonuclease P complex"/>
    <property type="evidence" value="ECO:0007669"/>
    <property type="project" value="TreeGrafter"/>
</dbReference>
<dbReference type="AlphaFoldDB" id="A0A9E9LEF8"/>
<dbReference type="PANTHER" id="PTHR33992:SF1">
    <property type="entry name" value="RIBONUCLEASE P PROTEIN COMPONENT"/>
    <property type="match status" value="1"/>
</dbReference>
<evidence type="ECO:0000313" key="10">
    <source>
        <dbReference type="Proteomes" id="UP001164794"/>
    </source>
</evidence>
<proteinExistence type="inferred from homology"/>
<dbReference type="Gene3D" id="3.30.230.10">
    <property type="match status" value="1"/>
</dbReference>
<dbReference type="GO" id="GO:0000049">
    <property type="term" value="F:tRNA binding"/>
    <property type="evidence" value="ECO:0007669"/>
    <property type="project" value="UniProtKB-UniRule"/>
</dbReference>
<evidence type="ECO:0000256" key="7">
    <source>
        <dbReference type="NCBIfam" id="TIGR00188"/>
    </source>
</evidence>
<keyword evidence="3 6" id="KW-0255">Endonuclease</keyword>
<dbReference type="InterPro" id="IPR020568">
    <property type="entry name" value="Ribosomal_Su5_D2-typ_SF"/>
</dbReference>
<dbReference type="PANTHER" id="PTHR33992">
    <property type="entry name" value="RIBONUCLEASE P PROTEIN COMPONENT"/>
    <property type="match status" value="1"/>
</dbReference>
<dbReference type="InterPro" id="IPR014721">
    <property type="entry name" value="Ribsml_uS5_D2-typ_fold_subgr"/>
</dbReference>
<protein>
    <recommendedName>
        <fullName evidence="6 7">Ribonuclease P protein component</fullName>
        <shortName evidence="6">RNase P protein</shortName>
        <shortName evidence="6">RNaseP protein</shortName>
        <ecNumber evidence="6 7">3.1.26.5</ecNumber>
    </recommendedName>
    <alternativeName>
        <fullName evidence="6">Protein C5</fullName>
    </alternativeName>
</protein>
<dbReference type="GO" id="GO:0004526">
    <property type="term" value="F:ribonuclease P activity"/>
    <property type="evidence" value="ECO:0007669"/>
    <property type="project" value="UniProtKB-UniRule"/>
</dbReference>
<evidence type="ECO:0000256" key="6">
    <source>
        <dbReference type="HAMAP-Rule" id="MF_00227"/>
    </source>
</evidence>
<keyword evidence="4 6" id="KW-0378">Hydrolase</keyword>
<reference evidence="9" key="1">
    <citation type="journal article" date="2022" name="Front. Microbiol.">
        <title>New perspectives on an old grouping: The genomic and phenotypic variability of Oxalobacter formigenes and the implications for calcium oxalate stone prevention.</title>
        <authorList>
            <person name="Chmiel J.A."/>
            <person name="Carr C."/>
            <person name="Stuivenberg G.A."/>
            <person name="Venema R."/>
            <person name="Chanyi R.M."/>
            <person name="Al K.F."/>
            <person name="Giguere D."/>
            <person name="Say H."/>
            <person name="Akouris P.P."/>
            <person name="Dominguez Romero S.A."/>
            <person name="Kwong A."/>
            <person name="Tai V."/>
            <person name="Koval S.F."/>
            <person name="Razvi H."/>
            <person name="Bjazevic J."/>
            <person name="Burton J.P."/>
        </authorList>
    </citation>
    <scope>NUCLEOTIDE SEQUENCE</scope>
    <source>
        <strain evidence="9">HOxNP-1</strain>
    </source>
</reference>
<evidence type="ECO:0000256" key="5">
    <source>
        <dbReference type="ARBA" id="ARBA00022884"/>
    </source>
</evidence>
<dbReference type="InterPro" id="IPR000100">
    <property type="entry name" value="RNase_P"/>
</dbReference>
<comment type="similarity">
    <text evidence="6">Belongs to the RnpA family.</text>
</comment>
<comment type="function">
    <text evidence="6">RNaseP catalyzes the removal of the 5'-leader sequence from pre-tRNA to produce the mature 5'-terminus. It can also cleave other RNA substrates such as 4.5S RNA. The protein component plays an auxiliary but essential role in vivo by binding to the 5'-leader sequence and broadening the substrate specificity of the ribozyme.</text>
</comment>
<sequence>MNGKFSSDRRIVKTDDFSSVFRMRPCARTEHFVLFARLNQLTHARLGIVVAKRFAPRAVTRNTVKRVCREVFRCMQMPAFDCIIRMTSAVNARKGPATSSRLKRILREEVYRLIASRKTNQKNRLW</sequence>
<evidence type="ECO:0000256" key="2">
    <source>
        <dbReference type="ARBA" id="ARBA00022722"/>
    </source>
</evidence>
<evidence type="ECO:0000256" key="1">
    <source>
        <dbReference type="ARBA" id="ARBA00022694"/>
    </source>
</evidence>
<accession>A0A9E9LEF8</accession>
<dbReference type="Proteomes" id="UP001164819">
    <property type="component" value="Chromosome"/>
</dbReference>
<evidence type="ECO:0000256" key="4">
    <source>
        <dbReference type="ARBA" id="ARBA00022801"/>
    </source>
</evidence>
<dbReference type="HAMAP" id="MF_00227">
    <property type="entry name" value="RNase_P"/>
    <property type="match status" value="1"/>
</dbReference>
<dbReference type="SUPFAM" id="SSF54211">
    <property type="entry name" value="Ribosomal protein S5 domain 2-like"/>
    <property type="match status" value="1"/>
</dbReference>
<keyword evidence="2 6" id="KW-0540">Nuclease</keyword>
<dbReference type="Pfam" id="PF00825">
    <property type="entry name" value="Ribonuclease_P"/>
    <property type="match status" value="1"/>
</dbReference>
<gene>
    <name evidence="6 8" type="primary">rnpA</name>
    <name evidence="9" type="ORF">NB645_00380</name>
    <name evidence="8" type="ORF">NB646_01570</name>
</gene>
<organism evidence="8">
    <name type="scientific">Oxalobacter aliiformigenes</name>
    <dbReference type="NCBI Taxonomy" id="2946593"/>
    <lineage>
        <taxon>Bacteria</taxon>
        <taxon>Pseudomonadati</taxon>
        <taxon>Pseudomonadota</taxon>
        <taxon>Betaproteobacteria</taxon>
        <taxon>Burkholderiales</taxon>
        <taxon>Oxalobacteraceae</taxon>
        <taxon>Oxalobacter</taxon>
    </lineage>
</organism>
<dbReference type="RefSeq" id="WP_269264725.1">
    <property type="nucleotide sequence ID" value="NZ_CP098248.1"/>
</dbReference>
<dbReference type="Proteomes" id="UP001164794">
    <property type="component" value="Chromosome"/>
</dbReference>
<dbReference type="EMBL" id="CP098248">
    <property type="protein sequence ID" value="WAV97257.1"/>
    <property type="molecule type" value="Genomic_DNA"/>
</dbReference>
<dbReference type="EMBL" id="CP098251">
    <property type="protein sequence ID" value="WAV91482.1"/>
    <property type="molecule type" value="Genomic_DNA"/>
</dbReference>
<keyword evidence="5 6" id="KW-0694">RNA-binding</keyword>
<dbReference type="GO" id="GO:0042781">
    <property type="term" value="F:3'-tRNA processing endoribonuclease activity"/>
    <property type="evidence" value="ECO:0007669"/>
    <property type="project" value="TreeGrafter"/>
</dbReference>
<dbReference type="EC" id="3.1.26.5" evidence="6 7"/>
<keyword evidence="10" id="KW-1185">Reference proteome</keyword>
<name>A0A9E9LEF8_9BURK</name>
<comment type="subunit">
    <text evidence="6">Consists of a catalytic RNA component (M1 or rnpB) and a protein subunit.</text>
</comment>
<evidence type="ECO:0000313" key="8">
    <source>
        <dbReference type="EMBL" id="WAV91482.1"/>
    </source>
</evidence>
<reference evidence="8" key="2">
    <citation type="journal article" date="2022" name="Front. Microbiol.">
        <title>New perspectives on an old grouping: The genomic and phenotypic variability of Oxalobacter formigenes and the implications for calcium oxalate stone prevention.</title>
        <authorList>
            <person name="Chmiel J.A."/>
            <person name="Carr C."/>
            <person name="Stuivenberg G.A."/>
            <person name="Venema R."/>
            <person name="Chanyi R.M."/>
            <person name="Al K.F."/>
            <person name="Giguere D."/>
            <person name="Say H."/>
            <person name="Akouris P.P."/>
            <person name="Dominguez Romero S.A."/>
            <person name="Kwong A."/>
            <person name="Tai V."/>
            <person name="Koval S.F."/>
            <person name="Razvi H."/>
            <person name="Bjazevic J."/>
            <person name="Burton J.P."/>
        </authorList>
    </citation>
    <scope>NUCLEOTIDE SEQUENCE</scope>
    <source>
        <strain evidence="8">OxK</strain>
    </source>
</reference>
<evidence type="ECO:0000313" key="9">
    <source>
        <dbReference type="EMBL" id="WAV97257.1"/>
    </source>
</evidence>
<comment type="catalytic activity">
    <reaction evidence="6">
        <text>Endonucleolytic cleavage of RNA, removing 5'-extranucleotides from tRNA precursor.</text>
        <dbReference type="EC" id="3.1.26.5"/>
    </reaction>
</comment>
<evidence type="ECO:0000256" key="3">
    <source>
        <dbReference type="ARBA" id="ARBA00022759"/>
    </source>
</evidence>
<dbReference type="NCBIfam" id="TIGR00188">
    <property type="entry name" value="rnpA"/>
    <property type="match status" value="1"/>
</dbReference>
<dbReference type="GO" id="GO:0001682">
    <property type="term" value="P:tRNA 5'-leader removal"/>
    <property type="evidence" value="ECO:0007669"/>
    <property type="project" value="UniProtKB-UniRule"/>
</dbReference>